<organism evidence="1 2">
    <name type="scientific">Pontibacter burrus</name>
    <dbReference type="NCBI Taxonomy" id="2704466"/>
    <lineage>
        <taxon>Bacteria</taxon>
        <taxon>Pseudomonadati</taxon>
        <taxon>Bacteroidota</taxon>
        <taxon>Cytophagia</taxon>
        <taxon>Cytophagales</taxon>
        <taxon>Hymenobacteraceae</taxon>
        <taxon>Pontibacter</taxon>
    </lineage>
</organism>
<accession>A0A6B3LYQ1</accession>
<keyword evidence="2" id="KW-1185">Reference proteome</keyword>
<evidence type="ECO:0000313" key="1">
    <source>
        <dbReference type="EMBL" id="NEM99466.1"/>
    </source>
</evidence>
<proteinExistence type="predicted"/>
<dbReference type="Proteomes" id="UP000474777">
    <property type="component" value="Unassembled WGS sequence"/>
</dbReference>
<dbReference type="AlphaFoldDB" id="A0A6B3LYQ1"/>
<dbReference type="Gene3D" id="2.60.40.10">
    <property type="entry name" value="Immunoglobulins"/>
    <property type="match status" value="1"/>
</dbReference>
<dbReference type="EMBL" id="JAAGWD010000010">
    <property type="protein sequence ID" value="NEM99466.1"/>
    <property type="molecule type" value="Genomic_DNA"/>
</dbReference>
<dbReference type="InterPro" id="IPR026444">
    <property type="entry name" value="Secre_tail"/>
</dbReference>
<evidence type="ECO:0000313" key="2">
    <source>
        <dbReference type="Proteomes" id="UP000474777"/>
    </source>
</evidence>
<dbReference type="RefSeq" id="WP_163916662.1">
    <property type="nucleotide sequence ID" value="NZ_JAAGWD010000010.1"/>
</dbReference>
<dbReference type="NCBIfam" id="TIGR04183">
    <property type="entry name" value="Por_Secre_tail"/>
    <property type="match status" value="1"/>
</dbReference>
<dbReference type="InterPro" id="IPR013783">
    <property type="entry name" value="Ig-like_fold"/>
</dbReference>
<comment type="caution">
    <text evidence="1">The sequence shown here is derived from an EMBL/GenBank/DDBJ whole genome shotgun (WGS) entry which is preliminary data.</text>
</comment>
<sequence length="701" mass="75768">MENELLQHPATGSQRKNILLLITGIISLLFLVNNAHAQTIRSARSGNWQDAGTWVGSVIPQSIHAVEINEGHQITITGQASSASINLYPPHNSSKGSDRSELIVAPGATLSTTTLALNPRNDRRYTSLTNNGGTIVAATFIIGSGCEVENIAGTIAVTGDITNDGDILTTNAMLEIAGNYNRGGKSTFTKGTGTVKYTGNVAPTQMIAPLAYHHLQLAGSSRKVTTTNLSVSGDLQIDSGARLTAGNYSHTVAGKLVNNGLLQSETTLPTAIVIGSDIVNNGTVTAGAATYTVGGNWTNNGTFQEGTSTVILQGNTLQQLYGTTTFYNMHYQGTGQAQLRHDVTIRNQTSVTNSHLNTGDHTLWLGNNAVITTLETDDAHIIGNVQTSRTLTLTAPENFGNIGITLTRNNVDPGSITVERITGVTTEISDGTESITRQYNISRSGTNDISALSMDMELAFLPKELKAKPLNSYSLYNKGRNSEAMPVQSTVVNQTTMRHTNSNRFGTYTLAPPVILPLPVELTIFKAQKRQHVVELQWQTASEKDNMGFEIQVSTDGKTYRVLDFIASKTGNSNITQFYSYTDKNPAHNATLHYRLKQLDFSGDYSYSQTRAVAPFIPSTIVQAVPNPFTDYIRFAGSNNPVQVTLTDMSGKPVLHKTLLPAQRTTDGYYHLDTTQVQAAGFYVLSVKTPDQIYQAKLLKQ</sequence>
<gene>
    <name evidence="1" type="ORF">GXP69_17350</name>
</gene>
<name>A0A6B3LYQ1_9BACT</name>
<reference evidence="1 2" key="1">
    <citation type="submission" date="2020-02" db="EMBL/GenBank/DDBJ databases">
        <authorList>
            <person name="Kim M.K."/>
        </authorList>
    </citation>
    <scope>NUCLEOTIDE SEQUENCE [LARGE SCALE GENOMIC DNA]</scope>
    <source>
        <strain evidence="1 2">BT327</strain>
    </source>
</reference>
<protein>
    <submittedName>
        <fullName evidence="1">T9SS type A sorting domain-containing protein</fullName>
    </submittedName>
</protein>